<name>A0A232EDK0_9HYME</name>
<evidence type="ECO:0000313" key="3">
    <source>
        <dbReference type="Proteomes" id="UP000215335"/>
    </source>
</evidence>
<organism evidence="2 3">
    <name type="scientific">Trichomalopsis sarcophagae</name>
    <dbReference type="NCBI Taxonomy" id="543379"/>
    <lineage>
        <taxon>Eukaryota</taxon>
        <taxon>Metazoa</taxon>
        <taxon>Ecdysozoa</taxon>
        <taxon>Arthropoda</taxon>
        <taxon>Hexapoda</taxon>
        <taxon>Insecta</taxon>
        <taxon>Pterygota</taxon>
        <taxon>Neoptera</taxon>
        <taxon>Endopterygota</taxon>
        <taxon>Hymenoptera</taxon>
        <taxon>Apocrita</taxon>
        <taxon>Proctotrupomorpha</taxon>
        <taxon>Chalcidoidea</taxon>
        <taxon>Pteromalidae</taxon>
        <taxon>Pteromalinae</taxon>
        <taxon>Trichomalopsis</taxon>
    </lineage>
</organism>
<feature type="compositionally biased region" description="Low complexity" evidence="1">
    <location>
        <begin position="345"/>
        <end position="354"/>
    </location>
</feature>
<sequence>MIKRIPNEYQPKIIERALKKISNSWFQAVKKRLTSFQEFGVCFRQAYMTQEKIDRSMDIWKAQKYKEGSFLNYFCLRVSESNKFVSPYTESQRNRVIMNQLPRDIQIAMIGRDLANTQELVEALTRAYETRIKDNTCLQKYYQSKPNYREERRDNYNGSYEKYKQASQLKSNTNNNTQNKYKQNHQYAREKPKTLKKKPNSWFQAVKKRLTSFQEFGVCFRQAYMTQEKIDSSIDFWKAQKYKEGSLLNYFYLRVSESNKFMPPYTESQRNRVIMNQLPHRYDWKGSANTQELVEDLTRADETRIKDNTCSQKYYQSKPDYREERRDNYNGSYEMYKQASQLKSNTNNNTQNKYKQNHQYAREKPKSYESYNNKEINSRSSRPNPNNNTLTNVATIEVNRDQLSETFEAIETVVEIHSEAQAEDFNDSENESATRE</sequence>
<dbReference type="EMBL" id="NNAY01006262">
    <property type="protein sequence ID" value="OXU16427.1"/>
    <property type="molecule type" value="Genomic_DNA"/>
</dbReference>
<protein>
    <submittedName>
        <fullName evidence="2">Uncharacterized protein</fullName>
    </submittedName>
</protein>
<dbReference type="Proteomes" id="UP000215335">
    <property type="component" value="Unassembled WGS sequence"/>
</dbReference>
<accession>A0A232EDK0</accession>
<reference evidence="2 3" key="1">
    <citation type="journal article" date="2017" name="Curr. Biol.">
        <title>The Evolution of Venom by Co-option of Single-Copy Genes.</title>
        <authorList>
            <person name="Martinson E.O."/>
            <person name="Mrinalini"/>
            <person name="Kelkar Y.D."/>
            <person name="Chang C.H."/>
            <person name="Werren J.H."/>
        </authorList>
    </citation>
    <scope>NUCLEOTIDE SEQUENCE [LARGE SCALE GENOMIC DNA]</scope>
    <source>
        <strain evidence="2 3">Alberta</strain>
        <tissue evidence="2">Whole body</tissue>
    </source>
</reference>
<keyword evidence="3" id="KW-1185">Reference proteome</keyword>
<evidence type="ECO:0000256" key="1">
    <source>
        <dbReference type="SAM" id="MobiDB-lite"/>
    </source>
</evidence>
<comment type="caution">
    <text evidence="2">The sequence shown here is derived from an EMBL/GenBank/DDBJ whole genome shotgun (WGS) entry which is preliminary data.</text>
</comment>
<feature type="region of interest" description="Disordered" evidence="1">
    <location>
        <begin position="164"/>
        <end position="194"/>
    </location>
</feature>
<feature type="region of interest" description="Disordered" evidence="1">
    <location>
        <begin position="341"/>
        <end position="390"/>
    </location>
</feature>
<dbReference type="AlphaFoldDB" id="A0A232EDK0"/>
<evidence type="ECO:0000313" key="2">
    <source>
        <dbReference type="EMBL" id="OXU16427.1"/>
    </source>
</evidence>
<feature type="compositionally biased region" description="Low complexity" evidence="1">
    <location>
        <begin position="378"/>
        <end position="388"/>
    </location>
</feature>
<feature type="compositionally biased region" description="Low complexity" evidence="1">
    <location>
        <begin position="172"/>
        <end position="181"/>
    </location>
</feature>
<proteinExistence type="predicted"/>
<gene>
    <name evidence="2" type="ORF">TSAR_016670</name>
</gene>